<feature type="compositionally biased region" description="Gly residues" evidence="1">
    <location>
        <begin position="740"/>
        <end position="761"/>
    </location>
</feature>
<dbReference type="InterPro" id="IPR000873">
    <property type="entry name" value="AMP-dep_synth/lig_dom"/>
</dbReference>
<evidence type="ECO:0000256" key="1">
    <source>
        <dbReference type="SAM" id="MobiDB-lite"/>
    </source>
</evidence>
<dbReference type="OrthoDB" id="199633at2759"/>
<accession>A0A9W7DWH6</accession>
<dbReference type="PANTHER" id="PTHR22754">
    <property type="entry name" value="DISCO-INTERACTING PROTEIN 2 DIP2 -RELATED"/>
    <property type="match status" value="1"/>
</dbReference>
<organism evidence="4 5">
    <name type="scientific">Triparma strigata</name>
    <dbReference type="NCBI Taxonomy" id="1606541"/>
    <lineage>
        <taxon>Eukaryota</taxon>
        <taxon>Sar</taxon>
        <taxon>Stramenopiles</taxon>
        <taxon>Ochrophyta</taxon>
        <taxon>Bolidophyceae</taxon>
        <taxon>Parmales</taxon>
        <taxon>Triparmaceae</taxon>
        <taxon>Triparma</taxon>
    </lineage>
</organism>
<dbReference type="InterPro" id="IPR042099">
    <property type="entry name" value="ANL_N_sf"/>
</dbReference>
<dbReference type="InterPro" id="IPR025110">
    <property type="entry name" value="AMP-bd_C"/>
</dbReference>
<dbReference type="InterPro" id="IPR020845">
    <property type="entry name" value="AMP-binding_CS"/>
</dbReference>
<reference evidence="5" key="1">
    <citation type="journal article" date="2023" name="Commun. Biol.">
        <title>Genome analysis of Parmales, the sister group of diatoms, reveals the evolutionary specialization of diatoms from phago-mixotrophs to photoautotrophs.</title>
        <authorList>
            <person name="Ban H."/>
            <person name="Sato S."/>
            <person name="Yoshikawa S."/>
            <person name="Yamada K."/>
            <person name="Nakamura Y."/>
            <person name="Ichinomiya M."/>
            <person name="Sato N."/>
            <person name="Blanc-Mathieu R."/>
            <person name="Endo H."/>
            <person name="Kuwata A."/>
            <person name="Ogata H."/>
        </authorList>
    </citation>
    <scope>NUCLEOTIDE SEQUENCE [LARGE SCALE GENOMIC DNA]</scope>
    <source>
        <strain evidence="5">NIES 3701</strain>
    </source>
</reference>
<feature type="compositionally biased region" description="Low complexity" evidence="1">
    <location>
        <begin position="1"/>
        <end position="23"/>
    </location>
</feature>
<dbReference type="PANTHER" id="PTHR22754:SF32">
    <property type="entry name" value="DISCO-INTERACTING PROTEIN 2"/>
    <property type="match status" value="1"/>
</dbReference>
<dbReference type="EMBL" id="BRXY01000046">
    <property type="protein sequence ID" value="GMH57468.1"/>
    <property type="molecule type" value="Genomic_DNA"/>
</dbReference>
<proteinExistence type="predicted"/>
<dbReference type="InterPro" id="IPR045851">
    <property type="entry name" value="AMP-bd_C_sf"/>
</dbReference>
<dbReference type="Gene3D" id="3.30.300.30">
    <property type="match status" value="1"/>
</dbReference>
<dbReference type="Proteomes" id="UP001165085">
    <property type="component" value="Unassembled WGS sequence"/>
</dbReference>
<dbReference type="SUPFAM" id="SSF47336">
    <property type="entry name" value="ACP-like"/>
    <property type="match status" value="1"/>
</dbReference>
<feature type="region of interest" description="Disordered" evidence="1">
    <location>
        <begin position="1"/>
        <end position="25"/>
    </location>
</feature>
<feature type="domain" description="AMP-binding enzyme C-terminal" evidence="3">
    <location>
        <begin position="541"/>
        <end position="616"/>
    </location>
</feature>
<dbReference type="Gene3D" id="3.40.50.12780">
    <property type="entry name" value="N-terminal domain of ligase-like"/>
    <property type="match status" value="1"/>
</dbReference>
<evidence type="ECO:0000313" key="5">
    <source>
        <dbReference type="Proteomes" id="UP001165085"/>
    </source>
</evidence>
<evidence type="ECO:0008006" key="6">
    <source>
        <dbReference type="Google" id="ProtNLM"/>
    </source>
</evidence>
<gene>
    <name evidence="4" type="ORF">TrST_g9642</name>
</gene>
<dbReference type="AlphaFoldDB" id="A0A9W7DWH6"/>
<feature type="domain" description="AMP-dependent synthetase/ligase" evidence="2">
    <location>
        <begin position="30"/>
        <end position="448"/>
    </location>
</feature>
<keyword evidence="5" id="KW-1185">Reference proteome</keyword>
<name>A0A9W7DWH6_9STRA</name>
<evidence type="ECO:0000259" key="3">
    <source>
        <dbReference type="Pfam" id="PF23024"/>
    </source>
</evidence>
<sequence length="775" mass="83545">MFKSSPKSKSSNPSGSNPSGSNPTILQKLHTNASKNPNKIAISFYPTVPNTSPLPPSPPNTIFTYKELLSSVCALSSRLSTSPHSLPPAARVLLVYPPSPSFIISFLSLLQIGCVPVPVFPPDPMKLKVDANQFQAIVESSGAEVALTNTEYNWGKKIGTFKNMGKALGSNLKWIVTDTSIPSDKVFPLPSSPPSPPSQTLAFLQYTSGSTSLPKGVIITSSTLTHNLVSITQSLNTNEDTVCVSWLPQYHDMGLVGSYLGLLYCGGSGYYMSPLTFIKDPLSYLRLVQNFRGTHLQMPNFGYKLLLKRALSASTNFDLSSVVHSINAAEPVDHKTLHTFLKYFTTFPKTSMKVSYGLAENTVYVCSSGSNVIYPSPTSSTLKIEIETQIKCWETPIPNRKHYVSCGIIESSSPSKIDVLTVQDSKELPPLHVGEIYVSGLSRAAGYYNVESDDFKGEVERTDGRNEGGWLCTGDLGFVYEGELYVTGREKDLIIVRGRNYYPQDIEVTVEEDLLFRQGCSACFIEDDEEGEGMKGGGGIGDSVVLCVEVKDSKSIRSTSSSIVKKVWSKILQVHGLKLSAVCLLEPRTIPKTSSGKIARAWCKKKYKSGELKIVKNGKGVFDTEDGEVDIEEGAVVEGDVRKSFDPKKASEIRAMTEGDIEAKVKEYLSSLSGLPPSEIDRDLPFTGYMDSMSISQFKGLLEQEFCVDVSDGYLFREDCCAAKIAVVIKMGEAGDDDGSGGTEGGEGKGQGPGGGGGGADGPALAPPGLCCSVS</sequence>
<feature type="region of interest" description="Disordered" evidence="1">
    <location>
        <begin position="736"/>
        <end position="775"/>
    </location>
</feature>
<comment type="caution">
    <text evidence="4">The sequence shown here is derived from an EMBL/GenBank/DDBJ whole genome shotgun (WGS) entry which is preliminary data.</text>
</comment>
<dbReference type="Pfam" id="PF00501">
    <property type="entry name" value="AMP-binding"/>
    <property type="match status" value="1"/>
</dbReference>
<protein>
    <recommendedName>
        <fullName evidence="6">Carrier domain-containing protein</fullName>
    </recommendedName>
</protein>
<evidence type="ECO:0000259" key="2">
    <source>
        <dbReference type="Pfam" id="PF00501"/>
    </source>
</evidence>
<dbReference type="PROSITE" id="PS00455">
    <property type="entry name" value="AMP_BINDING"/>
    <property type="match status" value="1"/>
</dbReference>
<evidence type="ECO:0000313" key="4">
    <source>
        <dbReference type="EMBL" id="GMH57468.1"/>
    </source>
</evidence>
<dbReference type="SUPFAM" id="SSF56801">
    <property type="entry name" value="Acetyl-CoA synthetase-like"/>
    <property type="match status" value="1"/>
</dbReference>
<dbReference type="InterPro" id="IPR036736">
    <property type="entry name" value="ACP-like_sf"/>
</dbReference>
<dbReference type="Pfam" id="PF23024">
    <property type="entry name" value="AMP-dom_DIP2-like"/>
    <property type="match status" value="1"/>
</dbReference>